<feature type="transmembrane region" description="Helical" evidence="1">
    <location>
        <begin position="81"/>
        <end position="104"/>
    </location>
</feature>
<dbReference type="PROSITE" id="PS50011">
    <property type="entry name" value="PROTEIN_KINASE_DOM"/>
    <property type="match status" value="1"/>
</dbReference>
<dbReference type="Proteomes" id="UP001311915">
    <property type="component" value="Unassembled WGS sequence"/>
</dbReference>
<name>A0AAV9M6I2_9SOLN</name>
<dbReference type="InterPro" id="IPR000719">
    <property type="entry name" value="Prot_kinase_dom"/>
</dbReference>
<dbReference type="InterPro" id="IPR001245">
    <property type="entry name" value="Ser-Thr/Tyr_kinase_cat_dom"/>
</dbReference>
<dbReference type="GO" id="GO:0004674">
    <property type="term" value="F:protein serine/threonine kinase activity"/>
    <property type="evidence" value="ECO:0007669"/>
    <property type="project" value="TreeGrafter"/>
</dbReference>
<comment type="caution">
    <text evidence="3">The sequence shown here is derived from an EMBL/GenBank/DDBJ whole genome shotgun (WGS) entry which is preliminary data.</text>
</comment>
<dbReference type="AlphaFoldDB" id="A0AAV9M6I2"/>
<evidence type="ECO:0000256" key="1">
    <source>
        <dbReference type="SAM" id="Phobius"/>
    </source>
</evidence>
<sequence length="148" mass="17089">MNQNNLEGFALCHVWLLQFYYQLLCVCLRIFCTTQPLYSTYRKVCHKNVVQSIGACTKPSRLCIITGKDGLSSLFFHWNRLLSSIFNVIFYVEFMSGGILSNFLHKKKGFFRLPTLLKVSIDVSKGMSYLRQNYIILRDLKTAKSLNG</sequence>
<feature type="domain" description="Protein kinase" evidence="2">
    <location>
        <begin position="1"/>
        <end position="148"/>
    </location>
</feature>
<dbReference type="Gene3D" id="3.30.200.20">
    <property type="entry name" value="Phosphorylase Kinase, domain 1"/>
    <property type="match status" value="1"/>
</dbReference>
<dbReference type="PANTHER" id="PTHR44329">
    <property type="entry name" value="SERINE/THREONINE-PROTEIN KINASE TNNI3K-RELATED"/>
    <property type="match status" value="1"/>
</dbReference>
<dbReference type="SUPFAM" id="SSF56112">
    <property type="entry name" value="Protein kinase-like (PK-like)"/>
    <property type="match status" value="1"/>
</dbReference>
<proteinExistence type="predicted"/>
<evidence type="ECO:0000313" key="3">
    <source>
        <dbReference type="EMBL" id="KAK4733411.1"/>
    </source>
</evidence>
<protein>
    <recommendedName>
        <fullName evidence="2">Protein kinase domain-containing protein</fullName>
    </recommendedName>
</protein>
<dbReference type="PANTHER" id="PTHR44329:SF196">
    <property type="entry name" value="SERINE_THREONINE-PROTEIN KINASE STY46-LIKE ISOFORM X1"/>
    <property type="match status" value="1"/>
</dbReference>
<dbReference type="GO" id="GO:0005524">
    <property type="term" value="F:ATP binding"/>
    <property type="evidence" value="ECO:0007669"/>
    <property type="project" value="InterPro"/>
</dbReference>
<reference evidence="3 4" key="1">
    <citation type="submission" date="2023-10" db="EMBL/GenBank/DDBJ databases">
        <title>Genome-Wide Identification Analysis in wild type Solanum Pinnatisectum Reveals Some Genes Defensing Phytophthora Infestans.</title>
        <authorList>
            <person name="Sun C."/>
        </authorList>
    </citation>
    <scope>NUCLEOTIDE SEQUENCE [LARGE SCALE GENOMIC DNA]</scope>
    <source>
        <strain evidence="3">LQN</strain>
        <tissue evidence="3">Leaf</tissue>
    </source>
</reference>
<evidence type="ECO:0000313" key="4">
    <source>
        <dbReference type="Proteomes" id="UP001311915"/>
    </source>
</evidence>
<gene>
    <name evidence="3" type="ORF">R3W88_007672</name>
</gene>
<dbReference type="EMBL" id="JAWPEI010000002">
    <property type="protein sequence ID" value="KAK4733411.1"/>
    <property type="molecule type" value="Genomic_DNA"/>
</dbReference>
<keyword evidence="1" id="KW-0472">Membrane</keyword>
<accession>A0AAV9M6I2</accession>
<keyword evidence="1" id="KW-0812">Transmembrane</keyword>
<keyword evidence="1" id="KW-1133">Transmembrane helix</keyword>
<dbReference type="Pfam" id="PF07714">
    <property type="entry name" value="PK_Tyr_Ser-Thr"/>
    <property type="match status" value="1"/>
</dbReference>
<dbReference type="InterPro" id="IPR051681">
    <property type="entry name" value="Ser/Thr_Kinases-Pseudokinases"/>
</dbReference>
<dbReference type="InterPro" id="IPR011009">
    <property type="entry name" value="Kinase-like_dom_sf"/>
</dbReference>
<organism evidence="3 4">
    <name type="scientific">Solanum pinnatisectum</name>
    <name type="common">tansyleaf nightshade</name>
    <dbReference type="NCBI Taxonomy" id="50273"/>
    <lineage>
        <taxon>Eukaryota</taxon>
        <taxon>Viridiplantae</taxon>
        <taxon>Streptophyta</taxon>
        <taxon>Embryophyta</taxon>
        <taxon>Tracheophyta</taxon>
        <taxon>Spermatophyta</taxon>
        <taxon>Magnoliopsida</taxon>
        <taxon>eudicotyledons</taxon>
        <taxon>Gunneridae</taxon>
        <taxon>Pentapetalae</taxon>
        <taxon>asterids</taxon>
        <taxon>lamiids</taxon>
        <taxon>Solanales</taxon>
        <taxon>Solanaceae</taxon>
        <taxon>Solanoideae</taxon>
        <taxon>Solaneae</taxon>
        <taxon>Solanum</taxon>
    </lineage>
</organism>
<keyword evidence="4" id="KW-1185">Reference proteome</keyword>
<evidence type="ECO:0000259" key="2">
    <source>
        <dbReference type="PROSITE" id="PS50011"/>
    </source>
</evidence>
<dbReference type="Gene3D" id="1.10.510.10">
    <property type="entry name" value="Transferase(Phosphotransferase) domain 1"/>
    <property type="match status" value="1"/>
</dbReference>